<evidence type="ECO:0000256" key="2">
    <source>
        <dbReference type="ARBA" id="ARBA00022801"/>
    </source>
</evidence>
<feature type="domain" description="Glycoside hydrolase family 2" evidence="5">
    <location>
        <begin position="23"/>
        <end position="111"/>
    </location>
</feature>
<evidence type="ECO:0000256" key="3">
    <source>
        <dbReference type="ARBA" id="ARBA00023295"/>
    </source>
</evidence>
<feature type="compositionally biased region" description="Basic and acidic residues" evidence="4">
    <location>
        <begin position="120"/>
        <end position="132"/>
    </location>
</feature>
<evidence type="ECO:0000256" key="4">
    <source>
        <dbReference type="SAM" id="MobiDB-lite"/>
    </source>
</evidence>
<keyword evidence="2" id="KW-0378">Hydrolase</keyword>
<reference evidence="6" key="1">
    <citation type="journal article" date="2021" name="PeerJ">
        <title>Extensive microbial diversity within the chicken gut microbiome revealed by metagenomics and culture.</title>
        <authorList>
            <person name="Gilroy R."/>
            <person name="Ravi A."/>
            <person name="Getino M."/>
            <person name="Pursley I."/>
            <person name="Horton D.L."/>
            <person name="Alikhan N.F."/>
            <person name="Baker D."/>
            <person name="Gharbi K."/>
            <person name="Hall N."/>
            <person name="Watson M."/>
            <person name="Adriaenssens E.M."/>
            <person name="Foster-Nyarko E."/>
            <person name="Jarju S."/>
            <person name="Secka A."/>
            <person name="Antonio M."/>
            <person name="Oren A."/>
            <person name="Chaudhuri R.R."/>
            <person name="La Ragione R."/>
            <person name="Hildebrand F."/>
            <person name="Pallen M.J."/>
        </authorList>
    </citation>
    <scope>NUCLEOTIDE SEQUENCE</scope>
    <source>
        <strain evidence="6">ChiBcec21-2208</strain>
    </source>
</reference>
<comment type="caution">
    <text evidence="6">The sequence shown here is derived from an EMBL/GenBank/DDBJ whole genome shotgun (WGS) entry which is preliminary data.</text>
</comment>
<gene>
    <name evidence="6" type="ORF">K8V20_12690</name>
</gene>
<evidence type="ECO:0000313" key="6">
    <source>
        <dbReference type="EMBL" id="HJG29488.1"/>
    </source>
</evidence>
<sequence length="132" mass="14385">TYPIQTTRGRYNGGIGFIDGYQPKNARLTPTQRDFLYVRLRYTDGQGALKPLTRGLIHVSVKGGTLLGLGNGCPYNDTGYLTSSTDTYYGEALAIVRPDGSGPVQVAAESPLGSAQTEIPWREEGNDHESYR</sequence>
<evidence type="ECO:0000256" key="1">
    <source>
        <dbReference type="ARBA" id="ARBA00007401"/>
    </source>
</evidence>
<dbReference type="Proteomes" id="UP000782880">
    <property type="component" value="Unassembled WGS sequence"/>
</dbReference>
<proteinExistence type="inferred from homology"/>
<reference evidence="6" key="2">
    <citation type="submission" date="2021-09" db="EMBL/GenBank/DDBJ databases">
        <authorList>
            <person name="Gilroy R."/>
        </authorList>
    </citation>
    <scope>NUCLEOTIDE SEQUENCE</scope>
    <source>
        <strain evidence="6">ChiBcec21-2208</strain>
    </source>
</reference>
<feature type="non-terminal residue" evidence="6">
    <location>
        <position position="1"/>
    </location>
</feature>
<evidence type="ECO:0000313" key="7">
    <source>
        <dbReference type="Proteomes" id="UP000782880"/>
    </source>
</evidence>
<evidence type="ECO:0000259" key="5">
    <source>
        <dbReference type="Pfam" id="PF18565"/>
    </source>
</evidence>
<dbReference type="Pfam" id="PF18565">
    <property type="entry name" value="Glyco_hydro2_C5"/>
    <property type="match status" value="1"/>
</dbReference>
<dbReference type="InterPro" id="IPR013783">
    <property type="entry name" value="Ig-like_fold"/>
</dbReference>
<keyword evidence="3" id="KW-0326">Glycosidase</keyword>
<dbReference type="EMBL" id="DYVE01000324">
    <property type="protein sequence ID" value="HJG29488.1"/>
    <property type="molecule type" value="Genomic_DNA"/>
</dbReference>
<dbReference type="InterPro" id="IPR040605">
    <property type="entry name" value="Glyco_hydro2_dom5"/>
</dbReference>
<organism evidence="6 7">
    <name type="scientific">Subdoligranulum variabile</name>
    <dbReference type="NCBI Taxonomy" id="214851"/>
    <lineage>
        <taxon>Bacteria</taxon>
        <taxon>Bacillati</taxon>
        <taxon>Bacillota</taxon>
        <taxon>Clostridia</taxon>
        <taxon>Eubacteriales</taxon>
        <taxon>Oscillospiraceae</taxon>
        <taxon>Subdoligranulum</taxon>
    </lineage>
</organism>
<dbReference type="GO" id="GO:0016798">
    <property type="term" value="F:hydrolase activity, acting on glycosyl bonds"/>
    <property type="evidence" value="ECO:0007669"/>
    <property type="project" value="UniProtKB-KW"/>
</dbReference>
<dbReference type="AlphaFoldDB" id="A0A921LRX5"/>
<protein>
    <recommendedName>
        <fullName evidence="5">Glycoside hydrolase family 2 domain-containing protein</fullName>
    </recommendedName>
</protein>
<dbReference type="Gene3D" id="2.60.40.10">
    <property type="entry name" value="Immunoglobulins"/>
    <property type="match status" value="1"/>
</dbReference>
<accession>A0A921LRX5</accession>
<feature type="region of interest" description="Disordered" evidence="4">
    <location>
        <begin position="104"/>
        <end position="132"/>
    </location>
</feature>
<comment type="similarity">
    <text evidence="1">Belongs to the glycosyl hydrolase 2 family.</text>
</comment>
<name>A0A921LRX5_9FIRM</name>